<evidence type="ECO:0000259" key="4">
    <source>
        <dbReference type="Pfam" id="PF05057"/>
    </source>
</evidence>
<evidence type="ECO:0000313" key="5">
    <source>
        <dbReference type="EMBL" id="KAH3676104.1"/>
    </source>
</evidence>
<feature type="region of interest" description="Disordered" evidence="3">
    <location>
        <begin position="468"/>
        <end position="556"/>
    </location>
</feature>
<keyword evidence="2" id="KW-0443">Lipid metabolism</keyword>
<feature type="domain" description="DUF676" evidence="4">
    <location>
        <begin position="236"/>
        <end position="449"/>
    </location>
</feature>
<evidence type="ECO:0000256" key="2">
    <source>
        <dbReference type="ARBA" id="ARBA00022963"/>
    </source>
</evidence>
<dbReference type="GO" id="GO:0047372">
    <property type="term" value="F:monoacylglycerol lipase activity"/>
    <property type="evidence" value="ECO:0007669"/>
    <property type="project" value="TreeGrafter"/>
</dbReference>
<feature type="compositionally biased region" description="Polar residues" evidence="3">
    <location>
        <begin position="535"/>
        <end position="545"/>
    </location>
</feature>
<dbReference type="InterPro" id="IPR029058">
    <property type="entry name" value="AB_hydrolase_fold"/>
</dbReference>
<accession>A0A9P8PRD7</accession>
<reference evidence="5" key="1">
    <citation type="journal article" date="2021" name="Open Biol.">
        <title>Shared evolutionary footprints suggest mitochondrial oxidative damage underlies multiple complex I losses in fungi.</title>
        <authorList>
            <person name="Schikora-Tamarit M.A."/>
            <person name="Marcet-Houben M."/>
            <person name="Nosek J."/>
            <person name="Gabaldon T."/>
        </authorList>
    </citation>
    <scope>NUCLEOTIDE SEQUENCE</scope>
    <source>
        <strain evidence="5">CBS6341</strain>
    </source>
</reference>
<organism evidence="5 6">
    <name type="scientific">Wickerhamomyces mucosus</name>
    <dbReference type="NCBI Taxonomy" id="1378264"/>
    <lineage>
        <taxon>Eukaryota</taxon>
        <taxon>Fungi</taxon>
        <taxon>Dikarya</taxon>
        <taxon>Ascomycota</taxon>
        <taxon>Saccharomycotina</taxon>
        <taxon>Saccharomycetes</taxon>
        <taxon>Phaffomycetales</taxon>
        <taxon>Wickerhamomycetaceae</taxon>
        <taxon>Wickerhamomyces</taxon>
    </lineage>
</organism>
<reference evidence="5" key="2">
    <citation type="submission" date="2021-01" db="EMBL/GenBank/DDBJ databases">
        <authorList>
            <person name="Schikora-Tamarit M.A."/>
        </authorList>
    </citation>
    <scope>NUCLEOTIDE SEQUENCE</scope>
    <source>
        <strain evidence="5">CBS6341</strain>
    </source>
</reference>
<dbReference type="OrthoDB" id="5368485at2759"/>
<evidence type="ECO:0000313" key="6">
    <source>
        <dbReference type="Proteomes" id="UP000769528"/>
    </source>
</evidence>
<feature type="compositionally biased region" description="Low complexity" evidence="3">
    <location>
        <begin position="519"/>
        <end position="534"/>
    </location>
</feature>
<keyword evidence="6" id="KW-1185">Reference proteome</keyword>
<dbReference type="InterPro" id="IPR044294">
    <property type="entry name" value="Lipase-like"/>
</dbReference>
<dbReference type="InterPro" id="IPR016445">
    <property type="entry name" value="Rog1_fam"/>
</dbReference>
<feature type="region of interest" description="Disordered" evidence="3">
    <location>
        <begin position="1"/>
        <end position="24"/>
    </location>
</feature>
<dbReference type="EMBL" id="JAEUBF010000681">
    <property type="protein sequence ID" value="KAH3676104.1"/>
    <property type="molecule type" value="Genomic_DNA"/>
</dbReference>
<dbReference type="PANTHER" id="PTHR12482">
    <property type="entry name" value="LIPASE ROG1-RELATED-RELATED"/>
    <property type="match status" value="1"/>
</dbReference>
<name>A0A9P8PRD7_9ASCO</name>
<feature type="compositionally biased region" description="Basic and acidic residues" evidence="3">
    <location>
        <begin position="480"/>
        <end position="491"/>
    </location>
</feature>
<dbReference type="Proteomes" id="UP000769528">
    <property type="component" value="Unassembled WGS sequence"/>
</dbReference>
<dbReference type="Gene3D" id="3.40.50.1820">
    <property type="entry name" value="alpha/beta hydrolase"/>
    <property type="match status" value="1"/>
</dbReference>
<dbReference type="AlphaFoldDB" id="A0A9P8PRD7"/>
<dbReference type="PIRSF" id="PIRSF005412">
    <property type="entry name" value="UCP005412_abhydr"/>
    <property type="match status" value="1"/>
</dbReference>
<keyword evidence="2" id="KW-0442">Lipid degradation</keyword>
<comment type="similarity">
    <text evidence="1">Belongs to the putative lipase ROG1 family.</text>
</comment>
<dbReference type="PANTHER" id="PTHR12482:SF20">
    <property type="entry name" value="LIPASE YDR444W-RELATED"/>
    <property type="match status" value="1"/>
</dbReference>
<dbReference type="Pfam" id="PF05057">
    <property type="entry name" value="DUF676"/>
    <property type="match status" value="1"/>
</dbReference>
<comment type="caution">
    <text evidence="5">The sequence shown here is derived from an EMBL/GenBank/DDBJ whole genome shotgun (WGS) entry which is preliminary data.</text>
</comment>
<sequence length="727" mass="83183">MKSLKTIRKLSIPSPSTDSPYEISTPKTPSTLLSNFNNLHINEHNHNSILYRKIGALALGEVHRFHVEYFADDNMQLEEDSDGKYIWIRVQNEELNLFRPIYLTGPFSFYIHVIPHNYDTQMEFDEDIQFNTDIKPAQSFKAKLRLNKNSQMIKNNRYSWTIDIVSQIALTTSFKVNYELSIGIDYNSLKDKKSINNIINNESNQIDDEFFQLDDSIKVKFLDTNKLWGNPPKRPKDDVHLVVLTHGIFSNTSADMLYLKDQIEKTIEQNGNDANIIVRGFNGNIGKSEKGIKYLGKRVGDYILNLVNDSDYKITHISFVGHSLGGPVQAYAIYYIATNHPEFFNKIIPINYIMLASPILGVLTEFAKTVSLALDIGFLGITGRDLTLRHKLPSLKSKSYADNSLRMFTTKPILEQIIRNPLAHSVFQKFVNRTTYANTVHDGIVPLRAAAMLYLDWESLDEVKKYSDNKEISNNNNKNDNQDHHYSEDRPQSVNEIPDDLNINNKGPFNKVRFGKQVSKSNESPEPESPSSQSFPAQLLTNKPTSFLKKNKKQKKIKKYLRTQTKNGSSSSSDLTTSTQDYNFNIPPTASTFLTAANVLISPEPSLEFLKSPNSRPKTIFHDSIYKFEDLPPPHYSQNLNPLKSHNKNLKTLFGGNSRLAIQERIARLWHFQMEWRKVLVVLNPDAHNNIVVRRTFTNAWGWEVIDHLVNNHFSKDALDKALNVKA</sequence>
<proteinExistence type="inferred from homology"/>
<protein>
    <recommendedName>
        <fullName evidence="4">DUF676 domain-containing protein</fullName>
    </recommendedName>
</protein>
<evidence type="ECO:0000256" key="3">
    <source>
        <dbReference type="SAM" id="MobiDB-lite"/>
    </source>
</evidence>
<evidence type="ECO:0000256" key="1">
    <source>
        <dbReference type="ARBA" id="ARBA00007920"/>
    </source>
</evidence>
<dbReference type="InterPro" id="IPR007751">
    <property type="entry name" value="DUF676_lipase-like"/>
</dbReference>
<gene>
    <name evidence="5" type="ORF">WICMUC_002401</name>
</gene>
<dbReference type="GO" id="GO:0016042">
    <property type="term" value="P:lipid catabolic process"/>
    <property type="evidence" value="ECO:0007669"/>
    <property type="project" value="UniProtKB-KW"/>
</dbReference>
<dbReference type="SUPFAM" id="SSF53474">
    <property type="entry name" value="alpha/beta-Hydrolases"/>
    <property type="match status" value="1"/>
</dbReference>